<evidence type="ECO:0000256" key="2">
    <source>
        <dbReference type="ARBA" id="ARBA00009514"/>
    </source>
</evidence>
<evidence type="ECO:0000256" key="3">
    <source>
        <dbReference type="ARBA" id="ARBA00023108"/>
    </source>
</evidence>
<evidence type="ECO:0000259" key="6">
    <source>
        <dbReference type="Pfam" id="PF07011"/>
    </source>
</evidence>
<dbReference type="AlphaFoldDB" id="A0A9Q0IY11"/>
<keyword evidence="3" id="KW-0090">Biological rhythms</keyword>
<sequence>MDHTSKPNPAEPNPITAPSKMKKSEEQGGGGGEAKVWAAFNDRFEQVQTVLDRNRVLINQVNQNHQSRLHDNMVNNVALIQEINGNISKVVSLYSDLNTNFSSMFHQREKNLNNVLGVNDDGDGNNDVCNGKA</sequence>
<comment type="subcellular location">
    <subcellularLocation>
        <location evidence="1">Nucleus</location>
    </subcellularLocation>
</comment>
<evidence type="ECO:0000256" key="1">
    <source>
        <dbReference type="ARBA" id="ARBA00004123"/>
    </source>
</evidence>
<comment type="caution">
    <text evidence="7">The sequence shown here is derived from an EMBL/GenBank/DDBJ whole genome shotgun (WGS) entry which is preliminary data.</text>
</comment>
<keyword evidence="4" id="KW-0539">Nucleus</keyword>
<accession>A0A9Q0IY11</accession>
<comment type="similarity">
    <text evidence="2">Belongs to the EARLY FLOWERING 4 family.</text>
</comment>
<evidence type="ECO:0000313" key="8">
    <source>
        <dbReference type="Proteomes" id="UP001141552"/>
    </source>
</evidence>
<dbReference type="PANTHER" id="PTHR33469">
    <property type="entry name" value="PROTEIN ELF4-LIKE 4"/>
    <property type="match status" value="1"/>
</dbReference>
<dbReference type="Pfam" id="PF07011">
    <property type="entry name" value="Elf4"/>
    <property type="match status" value="1"/>
</dbReference>
<organism evidence="7 8">
    <name type="scientific">Turnera subulata</name>
    <dbReference type="NCBI Taxonomy" id="218843"/>
    <lineage>
        <taxon>Eukaryota</taxon>
        <taxon>Viridiplantae</taxon>
        <taxon>Streptophyta</taxon>
        <taxon>Embryophyta</taxon>
        <taxon>Tracheophyta</taxon>
        <taxon>Spermatophyta</taxon>
        <taxon>Magnoliopsida</taxon>
        <taxon>eudicotyledons</taxon>
        <taxon>Gunneridae</taxon>
        <taxon>Pentapetalae</taxon>
        <taxon>rosids</taxon>
        <taxon>fabids</taxon>
        <taxon>Malpighiales</taxon>
        <taxon>Passifloraceae</taxon>
        <taxon>Turnera</taxon>
    </lineage>
</organism>
<gene>
    <name evidence="7" type="ORF">Tsubulata_035441</name>
</gene>
<dbReference type="InterPro" id="IPR009741">
    <property type="entry name" value="EARLY_FLOWERING_4_dom"/>
</dbReference>
<dbReference type="GO" id="GO:0005634">
    <property type="term" value="C:nucleus"/>
    <property type="evidence" value="ECO:0007669"/>
    <property type="project" value="UniProtKB-SubCell"/>
</dbReference>
<name>A0A9Q0IY11_9ROSI</name>
<protein>
    <recommendedName>
        <fullName evidence="6">Protein EARLY FLOWERING 4 domain-containing protein</fullName>
    </recommendedName>
</protein>
<dbReference type="InterPro" id="IPR040462">
    <property type="entry name" value="EARLY_FLOWERING_4"/>
</dbReference>
<reference evidence="7" key="2">
    <citation type="journal article" date="2023" name="Plants (Basel)">
        <title>Annotation of the Turnera subulata (Passifloraceae) Draft Genome Reveals the S-Locus Evolved after the Divergence of Turneroideae from Passifloroideae in a Stepwise Manner.</title>
        <authorList>
            <person name="Henning P.M."/>
            <person name="Roalson E.H."/>
            <person name="Mir W."/>
            <person name="McCubbin A.G."/>
            <person name="Shore J.S."/>
        </authorList>
    </citation>
    <scope>NUCLEOTIDE SEQUENCE</scope>
    <source>
        <strain evidence="7">F60SS</strain>
    </source>
</reference>
<keyword evidence="8" id="KW-1185">Reference proteome</keyword>
<reference evidence="7" key="1">
    <citation type="submission" date="2022-02" db="EMBL/GenBank/DDBJ databases">
        <authorList>
            <person name="Henning P.M."/>
            <person name="McCubbin A.G."/>
            <person name="Shore J.S."/>
        </authorList>
    </citation>
    <scope>NUCLEOTIDE SEQUENCE</scope>
    <source>
        <strain evidence="7">F60SS</strain>
        <tissue evidence="7">Leaves</tissue>
    </source>
</reference>
<dbReference type="EMBL" id="JAKUCV010007546">
    <property type="protein sequence ID" value="KAJ4822901.1"/>
    <property type="molecule type" value="Genomic_DNA"/>
</dbReference>
<dbReference type="PANTHER" id="PTHR33469:SF5">
    <property type="entry name" value="PROTEIN EARLY FLOWERING 4"/>
    <property type="match status" value="1"/>
</dbReference>
<evidence type="ECO:0000256" key="5">
    <source>
        <dbReference type="SAM" id="MobiDB-lite"/>
    </source>
</evidence>
<feature type="region of interest" description="Disordered" evidence="5">
    <location>
        <begin position="1"/>
        <end position="34"/>
    </location>
</feature>
<evidence type="ECO:0000313" key="7">
    <source>
        <dbReference type="EMBL" id="KAJ4822901.1"/>
    </source>
</evidence>
<evidence type="ECO:0000256" key="4">
    <source>
        <dbReference type="ARBA" id="ARBA00023242"/>
    </source>
</evidence>
<dbReference type="GO" id="GO:0042753">
    <property type="term" value="P:positive regulation of circadian rhythm"/>
    <property type="evidence" value="ECO:0007669"/>
    <property type="project" value="InterPro"/>
</dbReference>
<feature type="domain" description="Protein EARLY FLOWERING 4" evidence="6">
    <location>
        <begin position="33"/>
        <end position="111"/>
    </location>
</feature>
<dbReference type="GO" id="GO:0048511">
    <property type="term" value="P:rhythmic process"/>
    <property type="evidence" value="ECO:0007669"/>
    <property type="project" value="UniProtKB-KW"/>
</dbReference>
<proteinExistence type="inferred from homology"/>
<dbReference type="GO" id="GO:0009649">
    <property type="term" value="P:entrainment of circadian clock"/>
    <property type="evidence" value="ECO:0007669"/>
    <property type="project" value="TreeGrafter"/>
</dbReference>
<dbReference type="OrthoDB" id="1895690at2759"/>
<dbReference type="Proteomes" id="UP001141552">
    <property type="component" value="Unassembled WGS sequence"/>
</dbReference>